<dbReference type="InterPro" id="IPR023828">
    <property type="entry name" value="Peptidase_S8_Ser-AS"/>
</dbReference>
<dbReference type="InterPro" id="IPR050131">
    <property type="entry name" value="Peptidase_S8_subtilisin-like"/>
</dbReference>
<dbReference type="InterPro" id="IPR022398">
    <property type="entry name" value="Peptidase_S8_His-AS"/>
</dbReference>
<evidence type="ECO:0000313" key="10">
    <source>
        <dbReference type="Proteomes" id="UP001500466"/>
    </source>
</evidence>
<feature type="active site" description="Charge relay system" evidence="5">
    <location>
        <position position="250"/>
    </location>
</feature>
<keyword evidence="10" id="KW-1185">Reference proteome</keyword>
<evidence type="ECO:0000256" key="5">
    <source>
        <dbReference type="PROSITE-ProRule" id="PRU01240"/>
    </source>
</evidence>
<evidence type="ECO:0000256" key="4">
    <source>
        <dbReference type="ARBA" id="ARBA00022825"/>
    </source>
</evidence>
<evidence type="ECO:0000256" key="3">
    <source>
        <dbReference type="ARBA" id="ARBA00022801"/>
    </source>
</evidence>
<dbReference type="PRINTS" id="PR00723">
    <property type="entry name" value="SUBTILISIN"/>
</dbReference>
<protein>
    <submittedName>
        <fullName evidence="9">S8 family serine peptidase</fullName>
    </submittedName>
</protein>
<feature type="active site" description="Charge relay system" evidence="5">
    <location>
        <position position="460"/>
    </location>
</feature>
<keyword evidence="3 5" id="KW-0378">Hydrolase</keyword>
<evidence type="ECO:0000256" key="1">
    <source>
        <dbReference type="ARBA" id="ARBA00011073"/>
    </source>
</evidence>
<dbReference type="PROSITE" id="PS51892">
    <property type="entry name" value="SUBTILASE"/>
    <property type="match status" value="1"/>
</dbReference>
<keyword evidence="2 5" id="KW-0645">Protease</keyword>
<dbReference type="PANTHER" id="PTHR43806">
    <property type="entry name" value="PEPTIDASE S8"/>
    <property type="match status" value="1"/>
</dbReference>
<reference evidence="10" key="1">
    <citation type="journal article" date="2019" name="Int. J. Syst. Evol. Microbiol.">
        <title>The Global Catalogue of Microorganisms (GCM) 10K type strain sequencing project: providing services to taxonomists for standard genome sequencing and annotation.</title>
        <authorList>
            <consortium name="The Broad Institute Genomics Platform"/>
            <consortium name="The Broad Institute Genome Sequencing Center for Infectious Disease"/>
            <person name="Wu L."/>
            <person name="Ma J."/>
        </authorList>
    </citation>
    <scope>NUCLEOTIDE SEQUENCE [LARGE SCALE GENOMIC DNA]</scope>
    <source>
        <strain evidence="10">JCM 17986</strain>
    </source>
</reference>
<dbReference type="EMBL" id="BAABHS010000008">
    <property type="protein sequence ID" value="GAA4962203.1"/>
    <property type="molecule type" value="Genomic_DNA"/>
</dbReference>
<evidence type="ECO:0000259" key="8">
    <source>
        <dbReference type="Pfam" id="PF00082"/>
    </source>
</evidence>
<feature type="active site" description="Charge relay system" evidence="5">
    <location>
        <position position="283"/>
    </location>
</feature>
<dbReference type="Proteomes" id="UP001500466">
    <property type="component" value="Unassembled WGS sequence"/>
</dbReference>
<accession>A0ABP9H5R7</accession>
<name>A0ABP9H5R7_9ACTN</name>
<dbReference type="Gene3D" id="3.40.50.200">
    <property type="entry name" value="Peptidase S8/S53 domain"/>
    <property type="match status" value="1"/>
</dbReference>
<keyword evidence="4 5" id="KW-0720">Serine protease</keyword>
<organism evidence="9 10">
    <name type="scientific">Yinghuangia aomiensis</name>
    <dbReference type="NCBI Taxonomy" id="676205"/>
    <lineage>
        <taxon>Bacteria</taxon>
        <taxon>Bacillati</taxon>
        <taxon>Actinomycetota</taxon>
        <taxon>Actinomycetes</taxon>
        <taxon>Kitasatosporales</taxon>
        <taxon>Streptomycetaceae</taxon>
        <taxon>Yinghuangia</taxon>
    </lineage>
</organism>
<comment type="caution">
    <text evidence="9">The sequence shown here is derived from an EMBL/GenBank/DDBJ whole genome shotgun (WGS) entry which is preliminary data.</text>
</comment>
<dbReference type="InterPro" id="IPR023827">
    <property type="entry name" value="Peptidase_S8_Asp-AS"/>
</dbReference>
<evidence type="ECO:0000256" key="2">
    <source>
        <dbReference type="ARBA" id="ARBA00022670"/>
    </source>
</evidence>
<dbReference type="InterPro" id="IPR036852">
    <property type="entry name" value="Peptidase_S8/S53_dom_sf"/>
</dbReference>
<evidence type="ECO:0000256" key="6">
    <source>
        <dbReference type="RuleBase" id="RU003355"/>
    </source>
</evidence>
<dbReference type="SUPFAM" id="SSF52743">
    <property type="entry name" value="Subtilisin-like"/>
    <property type="match status" value="1"/>
</dbReference>
<dbReference type="InterPro" id="IPR000209">
    <property type="entry name" value="Peptidase_S8/S53_dom"/>
</dbReference>
<dbReference type="PROSITE" id="PS00138">
    <property type="entry name" value="SUBTILASE_SER"/>
    <property type="match status" value="1"/>
</dbReference>
<dbReference type="InterPro" id="IPR015500">
    <property type="entry name" value="Peptidase_S8_subtilisin-rel"/>
</dbReference>
<proteinExistence type="inferred from homology"/>
<feature type="chain" id="PRO_5046769212" evidence="7">
    <location>
        <begin position="32"/>
        <end position="1123"/>
    </location>
</feature>
<dbReference type="Pfam" id="PF00082">
    <property type="entry name" value="Peptidase_S8"/>
    <property type="match status" value="1"/>
</dbReference>
<gene>
    <name evidence="9" type="ORF">GCM10023205_27400</name>
</gene>
<dbReference type="PANTHER" id="PTHR43806:SF65">
    <property type="entry name" value="SERINE PROTEASE APRX"/>
    <property type="match status" value="1"/>
</dbReference>
<feature type="signal peptide" evidence="7">
    <location>
        <begin position="1"/>
        <end position="31"/>
    </location>
</feature>
<dbReference type="PROSITE" id="PS00136">
    <property type="entry name" value="SUBTILASE_ASP"/>
    <property type="match status" value="1"/>
</dbReference>
<keyword evidence="7" id="KW-0732">Signal</keyword>
<evidence type="ECO:0000256" key="7">
    <source>
        <dbReference type="SAM" id="SignalP"/>
    </source>
</evidence>
<feature type="domain" description="Peptidase S8/S53" evidence="8">
    <location>
        <begin position="241"/>
        <end position="500"/>
    </location>
</feature>
<evidence type="ECO:0000313" key="9">
    <source>
        <dbReference type="EMBL" id="GAA4962203.1"/>
    </source>
</evidence>
<dbReference type="PROSITE" id="PS00137">
    <property type="entry name" value="SUBTILASE_HIS"/>
    <property type="match status" value="1"/>
</dbReference>
<sequence length="1123" mass="113882">MRRLSVRPPVAAALAAAIAAGIAGPASTASAVSAAGPSTAGSGQRAVAHTTITLLTGDTVSVDTFTDGRQSVMPKPGPGRDGMSFLSRTRGKDVSVVPADALPLLSKGVLDPALFDVSSLARQGYDDRSTPTLPLIVQYEGGARAALAPNARGSVAQTGSTGRDLPSIGAQAVGERKDGAGEFWRTVAAPVPSDGSRLAPGATGLAPGIAHIWLDARVQAVLDKSVPQIGAPEAWQAGYTGAGVRTAVLDTGIDATHPDLVDAVAASADFTGNPRGVVDGNGHGTHVASIITGSGAASDGRYQGVAPDTQLLVGKVLGDDGFGSASEIIAGMEWAVAQKARVVSMSLGGGPTDGTDPMSLAVNALSASSDALFVIAAGNSNDAQPGSVSQPGAADAALTVGAVDGDNKRASFSNQGPRVVDHAVKPEITAPGVGIVAARAAGTSAGQPVDDRYTALNGTSMATPHVAGSAAILAQEHPGWTGAQLKAALISSATPGDAGVFAQGTGRVNIGAAAARTAYASPGAVSTYLRWPANSPVTSTVTYHNDGDVALVLDLAAVPDAGTTLPVRLGANRITVPAHGTADATVVTDPVPSGAGSTYGGVLTATDSDGAVVIRTALGVFDEPELYDLRITSFDRDGGPVTGGGMYVVNLDTGAEFPLRYIDDFVSAARVPKGRYTVSGLVHTNATAAHPRSWTAVARPDVAVAGDTAVTLDARAGLPAKIDLDQDGTRVDGRIVGFREQIGNAAREISATLYDAETEAYAVPAATTSHPFSYRLSTFLSGPAASGSPTYNLALARDGGIPADPTLHARTADLGVADVSVHTQGGTGTAMISRLAGWSDGGGWSGWFHQVSVPGTAKEYFTTAPGLTWLGVLGTDTGSEDAAPVSYPLGRTIAEHWNKAPIGAAGGFGRCGDTGMPMLSPFASPTGAHHSEWWGDATATVTLSKNGSVLATTDDFRYGQLPGMSEGKADYALRLQAQRNDPGAQLGTAIDATWTFSSARPADGGCTTSSAPLPLVRVDADLDLANAAPADRPLVMTAAVTRPDGTTPRVKDFRIEASFDDGKHWLALPALPTGDGTYKVVAPPPGPLGTGYVALRTTVRDADGNGLKQTVDRAYRVAGRQVY</sequence>
<comment type="similarity">
    <text evidence="1 5 6">Belongs to the peptidase S8 family.</text>
</comment>